<protein>
    <submittedName>
        <fullName evidence="1">Uncharacterized protein</fullName>
    </submittedName>
</protein>
<accession>A0A239FEF6</accession>
<sequence>MLEAQIVLNAATSTWDHLLAGRVLEPPLVGHASIEAGDLARPRLENYPMHRVLTGPPIVGQVLREAFAMSGAIVTAIPENYGGHSVLLTVIE</sequence>
<dbReference type="AlphaFoldDB" id="A0A239FEF6"/>
<dbReference type="EMBL" id="FZNR01000018">
    <property type="protein sequence ID" value="SNS55410.1"/>
    <property type="molecule type" value="Genomic_DNA"/>
</dbReference>
<evidence type="ECO:0000313" key="1">
    <source>
        <dbReference type="EMBL" id="SNS55410.1"/>
    </source>
</evidence>
<dbReference type="OrthoDB" id="3294692at2"/>
<dbReference type="Proteomes" id="UP000198415">
    <property type="component" value="Unassembled WGS sequence"/>
</dbReference>
<gene>
    <name evidence="1" type="ORF">SAMN06264365_11848</name>
</gene>
<organism evidence="1 2">
    <name type="scientific">Actinoplanes regularis</name>
    <dbReference type="NCBI Taxonomy" id="52697"/>
    <lineage>
        <taxon>Bacteria</taxon>
        <taxon>Bacillati</taxon>
        <taxon>Actinomycetota</taxon>
        <taxon>Actinomycetes</taxon>
        <taxon>Micromonosporales</taxon>
        <taxon>Micromonosporaceae</taxon>
        <taxon>Actinoplanes</taxon>
    </lineage>
</organism>
<reference evidence="1 2" key="1">
    <citation type="submission" date="2017-06" db="EMBL/GenBank/DDBJ databases">
        <authorList>
            <person name="Kim H.J."/>
            <person name="Triplett B.A."/>
        </authorList>
    </citation>
    <scope>NUCLEOTIDE SEQUENCE [LARGE SCALE GENOMIC DNA]</scope>
    <source>
        <strain evidence="1 2">DSM 43151</strain>
    </source>
</reference>
<evidence type="ECO:0000313" key="2">
    <source>
        <dbReference type="Proteomes" id="UP000198415"/>
    </source>
</evidence>
<name>A0A239FEF6_9ACTN</name>
<proteinExistence type="predicted"/>
<keyword evidence="2" id="KW-1185">Reference proteome</keyword>
<dbReference type="RefSeq" id="WP_089297294.1">
    <property type="nucleotide sequence ID" value="NZ_BOMU01000078.1"/>
</dbReference>